<evidence type="ECO:0000256" key="3">
    <source>
        <dbReference type="ARBA" id="ARBA00023242"/>
    </source>
</evidence>
<dbReference type="SUPFAM" id="SSF46689">
    <property type="entry name" value="Homeodomain-like"/>
    <property type="match status" value="2"/>
</dbReference>
<evidence type="ECO:0000256" key="1">
    <source>
        <dbReference type="ARBA" id="ARBA00004123"/>
    </source>
</evidence>
<protein>
    <submittedName>
        <fullName evidence="8">Transcription factor MYB13-like</fullName>
    </submittedName>
</protein>
<dbReference type="InterPro" id="IPR015495">
    <property type="entry name" value="Myb_TF_plants"/>
</dbReference>
<sequence length="244" mass="28187">MRWVNYLRPGIKRGNISADEEDLIVRLHKLLGNRYIYIHIIWKINLHIDHISFGRAKRCGKSCRMRWVNYLRPGIKRCNISADEEDLIVRLLHKLLGNRWSLIAGRIPGRTDKEIKNYWNTHLSKRSSSDQELLEHHKPSINPKNQHNEKGLIPSDQSHQAKAIRPKPFKCTKVDVGIPSHLQDDQDHQIMVDTTVPAGSSSNNDLLILDLLNSTEFQQVQMKDWQVAMVENYLRGSPIIAAVD</sequence>
<accession>A0A6P5RQN9</accession>
<dbReference type="InterPro" id="IPR009057">
    <property type="entry name" value="Homeodomain-like_sf"/>
</dbReference>
<dbReference type="CDD" id="cd00167">
    <property type="entry name" value="SANT"/>
    <property type="match status" value="1"/>
</dbReference>
<feature type="region of interest" description="Disordered" evidence="4">
    <location>
        <begin position="129"/>
        <end position="159"/>
    </location>
</feature>
<evidence type="ECO:0000256" key="4">
    <source>
        <dbReference type="SAM" id="MobiDB-lite"/>
    </source>
</evidence>
<evidence type="ECO:0000256" key="2">
    <source>
        <dbReference type="ARBA" id="ARBA00023125"/>
    </source>
</evidence>
<dbReference type="KEGG" id="pavi:110749170"/>
<dbReference type="PROSITE" id="PS51294">
    <property type="entry name" value="HTH_MYB"/>
    <property type="match status" value="1"/>
</dbReference>
<gene>
    <name evidence="8" type="primary">LOC110749170</name>
</gene>
<dbReference type="GO" id="GO:0030154">
    <property type="term" value="P:cell differentiation"/>
    <property type="evidence" value="ECO:0007669"/>
    <property type="project" value="TreeGrafter"/>
</dbReference>
<dbReference type="PANTHER" id="PTHR47998:SF83">
    <property type="entry name" value="TRANSCRIPTION FACTOR TT2"/>
    <property type="match status" value="1"/>
</dbReference>
<dbReference type="Gene3D" id="1.10.10.60">
    <property type="entry name" value="Homeodomain-like"/>
    <property type="match status" value="2"/>
</dbReference>
<evidence type="ECO:0000259" key="5">
    <source>
        <dbReference type="PROSITE" id="PS50090"/>
    </source>
</evidence>
<dbReference type="InterPro" id="IPR017930">
    <property type="entry name" value="Myb_dom"/>
</dbReference>
<dbReference type="GO" id="GO:0006355">
    <property type="term" value="P:regulation of DNA-templated transcription"/>
    <property type="evidence" value="ECO:0007669"/>
    <property type="project" value="TreeGrafter"/>
</dbReference>
<keyword evidence="3" id="KW-0539">Nucleus</keyword>
<keyword evidence="2" id="KW-0238">DNA-binding</keyword>
<dbReference type="SMART" id="SM00717">
    <property type="entry name" value="SANT"/>
    <property type="match status" value="2"/>
</dbReference>
<dbReference type="Proteomes" id="UP000515124">
    <property type="component" value="Unplaced"/>
</dbReference>
<feature type="domain" description="HTH myb-type" evidence="6">
    <location>
        <begin position="72"/>
        <end position="127"/>
    </location>
</feature>
<dbReference type="GeneID" id="110749170"/>
<dbReference type="GO" id="GO:0005634">
    <property type="term" value="C:nucleus"/>
    <property type="evidence" value="ECO:0007669"/>
    <property type="project" value="UniProtKB-SubCell"/>
</dbReference>
<dbReference type="Pfam" id="PF00249">
    <property type="entry name" value="Myb_DNA-binding"/>
    <property type="match status" value="2"/>
</dbReference>
<organism evidence="7 8">
    <name type="scientific">Prunus avium</name>
    <name type="common">Cherry</name>
    <name type="synonym">Cerasus avium</name>
    <dbReference type="NCBI Taxonomy" id="42229"/>
    <lineage>
        <taxon>Eukaryota</taxon>
        <taxon>Viridiplantae</taxon>
        <taxon>Streptophyta</taxon>
        <taxon>Embryophyta</taxon>
        <taxon>Tracheophyta</taxon>
        <taxon>Spermatophyta</taxon>
        <taxon>Magnoliopsida</taxon>
        <taxon>eudicotyledons</taxon>
        <taxon>Gunneridae</taxon>
        <taxon>Pentapetalae</taxon>
        <taxon>rosids</taxon>
        <taxon>fabids</taxon>
        <taxon>Rosales</taxon>
        <taxon>Rosaceae</taxon>
        <taxon>Amygdaloideae</taxon>
        <taxon>Amygdaleae</taxon>
        <taxon>Prunus</taxon>
    </lineage>
</organism>
<feature type="compositionally biased region" description="Basic and acidic residues" evidence="4">
    <location>
        <begin position="129"/>
        <end position="138"/>
    </location>
</feature>
<proteinExistence type="predicted"/>
<evidence type="ECO:0000313" key="7">
    <source>
        <dbReference type="Proteomes" id="UP000515124"/>
    </source>
</evidence>
<name>A0A6P5RQN9_PRUAV</name>
<evidence type="ECO:0000259" key="6">
    <source>
        <dbReference type="PROSITE" id="PS51294"/>
    </source>
</evidence>
<dbReference type="GO" id="GO:0000976">
    <property type="term" value="F:transcription cis-regulatory region binding"/>
    <property type="evidence" value="ECO:0007669"/>
    <property type="project" value="TreeGrafter"/>
</dbReference>
<dbReference type="PROSITE" id="PS50090">
    <property type="entry name" value="MYB_LIKE"/>
    <property type="match status" value="2"/>
</dbReference>
<reference evidence="8" key="1">
    <citation type="submission" date="2025-08" db="UniProtKB">
        <authorList>
            <consortium name="RefSeq"/>
        </authorList>
    </citation>
    <scope>IDENTIFICATION</scope>
</reference>
<dbReference type="RefSeq" id="XP_021804897.1">
    <property type="nucleotide sequence ID" value="XM_021949205.1"/>
</dbReference>
<feature type="domain" description="Myb-like" evidence="5">
    <location>
        <begin position="72"/>
        <end position="123"/>
    </location>
</feature>
<comment type="subcellular location">
    <subcellularLocation>
        <location evidence="1">Nucleus</location>
    </subcellularLocation>
</comment>
<feature type="domain" description="Myb-like" evidence="5">
    <location>
        <begin position="8"/>
        <end position="71"/>
    </location>
</feature>
<dbReference type="AlphaFoldDB" id="A0A6P5RQN9"/>
<evidence type="ECO:0000313" key="8">
    <source>
        <dbReference type="RefSeq" id="XP_021804897.1"/>
    </source>
</evidence>
<dbReference type="InterPro" id="IPR001005">
    <property type="entry name" value="SANT/Myb"/>
</dbReference>
<dbReference type="PANTHER" id="PTHR47998">
    <property type="entry name" value="TRANSCRIPTION FACTOR MYB51-LIKE ISOFORM X1"/>
    <property type="match status" value="1"/>
</dbReference>
<keyword evidence="7" id="KW-1185">Reference proteome</keyword>